<evidence type="ECO:0000313" key="3">
    <source>
        <dbReference type="Proteomes" id="UP000278627"/>
    </source>
</evidence>
<keyword evidence="1" id="KW-0472">Membrane</keyword>
<accession>A0A0N4TSH9</accession>
<keyword evidence="3" id="KW-1185">Reference proteome</keyword>
<dbReference type="EMBL" id="UZAD01013239">
    <property type="protein sequence ID" value="VDN92802.1"/>
    <property type="molecule type" value="Genomic_DNA"/>
</dbReference>
<evidence type="ECO:0000313" key="4">
    <source>
        <dbReference type="WBParaSite" id="BPAG_0001165401-mRNA-1"/>
    </source>
</evidence>
<dbReference type="AlphaFoldDB" id="A0A0N4TSH9"/>
<reference evidence="2 3" key="2">
    <citation type="submission" date="2018-11" db="EMBL/GenBank/DDBJ databases">
        <authorList>
            <consortium name="Pathogen Informatics"/>
        </authorList>
    </citation>
    <scope>NUCLEOTIDE SEQUENCE [LARGE SCALE GENOMIC DNA]</scope>
</reference>
<dbReference type="WBParaSite" id="BPAG_0001165401-mRNA-1">
    <property type="protein sequence ID" value="BPAG_0001165401-mRNA-1"/>
    <property type="gene ID" value="BPAG_0001165401"/>
</dbReference>
<proteinExistence type="predicted"/>
<feature type="transmembrane region" description="Helical" evidence="1">
    <location>
        <begin position="6"/>
        <end position="24"/>
    </location>
</feature>
<dbReference type="Proteomes" id="UP000278627">
    <property type="component" value="Unassembled WGS sequence"/>
</dbReference>
<evidence type="ECO:0000256" key="1">
    <source>
        <dbReference type="SAM" id="Phobius"/>
    </source>
</evidence>
<keyword evidence="1" id="KW-0812">Transmembrane</keyword>
<evidence type="ECO:0000313" key="2">
    <source>
        <dbReference type="EMBL" id="VDN92802.1"/>
    </source>
</evidence>
<name>A0A0N4TSH9_BRUPA</name>
<protein>
    <submittedName>
        <fullName evidence="4">MerR family transcriptional regulator</fullName>
    </submittedName>
</protein>
<gene>
    <name evidence="2" type="ORF">BPAG_LOCUS11616</name>
</gene>
<reference evidence="4" key="1">
    <citation type="submission" date="2017-02" db="UniProtKB">
        <authorList>
            <consortium name="WormBaseParasite"/>
        </authorList>
    </citation>
    <scope>IDENTIFICATION</scope>
</reference>
<dbReference type="STRING" id="6280.A0A0N4TSH9"/>
<organism evidence="4">
    <name type="scientific">Brugia pahangi</name>
    <name type="common">Filarial nematode worm</name>
    <dbReference type="NCBI Taxonomy" id="6280"/>
    <lineage>
        <taxon>Eukaryota</taxon>
        <taxon>Metazoa</taxon>
        <taxon>Ecdysozoa</taxon>
        <taxon>Nematoda</taxon>
        <taxon>Chromadorea</taxon>
        <taxon>Rhabditida</taxon>
        <taxon>Spirurina</taxon>
        <taxon>Spiruromorpha</taxon>
        <taxon>Filarioidea</taxon>
        <taxon>Onchocercidae</taxon>
        <taxon>Brugia</taxon>
    </lineage>
</organism>
<sequence length="111" mass="12965">MLIYLGFGLAVTTMCIDLVGIQYIQKIHYFGRKFRAADILQLLKRRQMIEHGLTVDQSDELLKLYLRQLQEAGRTESLEESKWHLCNNALEMLTPSNYDISDDNNNSDLQW</sequence>
<keyword evidence="1" id="KW-1133">Transmembrane helix</keyword>